<feature type="coiled-coil region" evidence="1">
    <location>
        <begin position="860"/>
        <end position="901"/>
    </location>
</feature>
<protein>
    <submittedName>
        <fullName evidence="4">SMC family ATPase</fullName>
    </submittedName>
</protein>
<name>A0ABZ1BLY1_9FIRM</name>
<gene>
    <name evidence="4" type="ORF">VLY81_09605</name>
</gene>
<feature type="coiled-coil region" evidence="1">
    <location>
        <begin position="927"/>
        <end position="954"/>
    </location>
</feature>
<dbReference type="SUPFAM" id="SSF52540">
    <property type="entry name" value="P-loop containing nucleoside triphosphate hydrolases"/>
    <property type="match status" value="1"/>
</dbReference>
<feature type="transmembrane region" description="Helical" evidence="2">
    <location>
        <begin position="511"/>
        <end position="530"/>
    </location>
</feature>
<evidence type="ECO:0000259" key="3">
    <source>
        <dbReference type="Pfam" id="PF13476"/>
    </source>
</evidence>
<sequence length="1082" mass="120554">MSGTPGGVVWHRLVLRGFGPFRDEVAVEFPGGLAHFVAPNEFGKSSLVEGLAAVLFGLPVSSDPAAFGRARYRHWGGAARFEGEAEFTAADGQRYRVWRDFDAHRVRLERLGTKPEVLFDSTHNPRARRRSVSFDEHLRRLVGVASRDLFIQTFCVRQPLPEMPTLPGEVQALLSGAGGGTVQGALKALVDRLRQITRRKGDLGVASSNDHTEREVERLEQAIRDREGAIQASARSADELQQVRQRLAELQQERTQVGRDLERAEAAERAWQEWLRLADRYHAQARRRTELKGHLEQATQLAGRLKEAEARLGREWPEMEGEPEETGTLLERLAHIEPELAGLRRRRDERVRALRQAWGRAALAVWERRCTLQAWLEELGRRLEAYAPLGEADAQILVRLRDYERERARLERQLQEARAELDRALERRRDLESQERELQQAFAEVVAMEPQVATAIDEKLELLEARDALRETEAQMAERMDRRQRARATALVAGAVAAVVAFVGLRAAGAGAAVAVVGALAVGIVALVGASRMLGGGDAGPVDEVQERRARLETELARVDRMLGDLAGESGARLAELRAQWRQFQAQREQIARRKAEVPSDEALAALEAKVRAAEVEWQTFQHAVRPFVARYGDPAKALQEREALERQRAEVHQALESLAREQWGAAPGAVDTLSPDRAGGMWAELGALAGARTVAELGEWLGRFDPALWDEPQQERARWAAAPSESRARLDWLDDVRSEAAGAARTLASQVEEAERQIADLEAEATDIRRRVAPILAACGGDAGRALARWQERAQHLQEMGKLRQALQTLLAARQVETPEQLAALVDQAQDGAVAASRALDELVRRNPALPPVEMVSDLASASQRFEEIQTQADALRQRRKQLDEELDALREQEVRLAGQQPVNVAEAEVELAELRRRREALWFEAQALALAYRELEETVRQYQASYRERLERGATAYFEAITGRAGRRVELDEQFAVSVVEPDGTRAVPAQLSKGAQDQLYLSLRLAIADLMASDLRLPFIFDDPFLNCDGERLGRIRETLDAIAAGGRQVLLFSHRPDFTTWGEAATCTGASPARRDSA</sequence>
<dbReference type="RefSeq" id="WP_324667939.1">
    <property type="nucleotide sequence ID" value="NZ_CP141614.1"/>
</dbReference>
<feature type="domain" description="Rad50/SbcC-type AAA" evidence="3">
    <location>
        <begin position="12"/>
        <end position="254"/>
    </location>
</feature>
<reference evidence="5" key="1">
    <citation type="submission" date="2023-12" db="EMBL/GenBank/DDBJ databases">
        <title>Novel isolates from deep terrestrial aquifers shed light on the physiology and ecology of the class Limnochordia.</title>
        <authorList>
            <person name="Karnachuk O.V."/>
            <person name="Lukina A.P."/>
            <person name="Avakyan M.R."/>
            <person name="Kadnikov V."/>
            <person name="Begmatov S."/>
            <person name="Beletsky A.V."/>
            <person name="Mardanov A.V."/>
            <person name="Ravin N.V."/>
        </authorList>
    </citation>
    <scope>NUCLEOTIDE SEQUENCE [LARGE SCALE GENOMIC DNA]</scope>
    <source>
        <strain evidence="5">LN</strain>
    </source>
</reference>
<keyword evidence="2" id="KW-0472">Membrane</keyword>
<dbReference type="Gene3D" id="3.40.50.300">
    <property type="entry name" value="P-loop containing nucleotide triphosphate hydrolases"/>
    <property type="match status" value="2"/>
</dbReference>
<dbReference type="InterPro" id="IPR027417">
    <property type="entry name" value="P-loop_NTPase"/>
</dbReference>
<evidence type="ECO:0000313" key="5">
    <source>
        <dbReference type="Proteomes" id="UP001333102"/>
    </source>
</evidence>
<evidence type="ECO:0000313" key="4">
    <source>
        <dbReference type="EMBL" id="WRP13694.1"/>
    </source>
</evidence>
<evidence type="ECO:0000256" key="1">
    <source>
        <dbReference type="SAM" id="Coils"/>
    </source>
</evidence>
<keyword evidence="1" id="KW-0175">Coiled coil</keyword>
<accession>A0ABZ1BLY1</accession>
<dbReference type="Proteomes" id="UP001333102">
    <property type="component" value="Chromosome"/>
</dbReference>
<proteinExistence type="predicted"/>
<dbReference type="EMBL" id="CP141614">
    <property type="protein sequence ID" value="WRP13694.1"/>
    <property type="molecule type" value="Genomic_DNA"/>
</dbReference>
<keyword evidence="2" id="KW-0812">Transmembrane</keyword>
<feature type="coiled-coil region" evidence="1">
    <location>
        <begin position="393"/>
        <end position="489"/>
    </location>
</feature>
<organism evidence="4 5">
    <name type="scientific">Geochorda subterranea</name>
    <dbReference type="NCBI Taxonomy" id="3109564"/>
    <lineage>
        <taxon>Bacteria</taxon>
        <taxon>Bacillati</taxon>
        <taxon>Bacillota</taxon>
        <taxon>Limnochordia</taxon>
        <taxon>Limnochordales</taxon>
        <taxon>Geochordaceae</taxon>
        <taxon>Geochorda</taxon>
    </lineage>
</organism>
<dbReference type="PANTHER" id="PTHR41259">
    <property type="entry name" value="DOUBLE-STRAND BREAK REPAIR RAD50 ATPASE, PUTATIVE-RELATED"/>
    <property type="match status" value="1"/>
</dbReference>
<evidence type="ECO:0000256" key="2">
    <source>
        <dbReference type="SAM" id="Phobius"/>
    </source>
</evidence>
<keyword evidence="2" id="KW-1133">Transmembrane helix</keyword>
<dbReference type="PANTHER" id="PTHR41259:SF1">
    <property type="entry name" value="DOUBLE-STRAND BREAK REPAIR RAD50 ATPASE, PUTATIVE-RELATED"/>
    <property type="match status" value="1"/>
</dbReference>
<dbReference type="Pfam" id="PF13476">
    <property type="entry name" value="AAA_23"/>
    <property type="match status" value="1"/>
</dbReference>
<feature type="coiled-coil region" evidence="1">
    <location>
        <begin position="738"/>
        <end position="772"/>
    </location>
</feature>
<dbReference type="InterPro" id="IPR038729">
    <property type="entry name" value="Rad50/SbcC_AAA"/>
</dbReference>
<feature type="transmembrane region" description="Helical" evidence="2">
    <location>
        <begin position="486"/>
        <end position="505"/>
    </location>
</feature>
<feature type="coiled-coil region" evidence="1">
    <location>
        <begin position="542"/>
        <end position="594"/>
    </location>
</feature>
<keyword evidence="5" id="KW-1185">Reference proteome</keyword>
<feature type="coiled-coil region" evidence="1">
    <location>
        <begin position="209"/>
        <end position="267"/>
    </location>
</feature>